<dbReference type="AlphaFoldDB" id="A0A098LTQ8"/>
<dbReference type="PANTHER" id="PTHR43817:SF1">
    <property type="entry name" value="HYDROLASE, FAMILY 43, PUTATIVE (AFU_ORTHOLOGUE AFUA_3G01660)-RELATED"/>
    <property type="match status" value="1"/>
</dbReference>
<keyword evidence="3 6" id="KW-0378">Hydrolase</keyword>
<dbReference type="Proteomes" id="UP000030184">
    <property type="component" value="Unassembled WGS sequence"/>
</dbReference>
<comment type="similarity">
    <text evidence="1">Belongs to the glycosyl hydrolase 2 family.</text>
</comment>
<dbReference type="InterPro" id="IPR006104">
    <property type="entry name" value="Glyco_hydro_2_N"/>
</dbReference>
<reference evidence="7" key="1">
    <citation type="journal article" date="2014" name="Genome Announc.">
        <title>Draft Genome Sequence of Marine Flavobacterium Jejuia pallidilutea Strain 11shimoA1 and Pigmentation Mutants.</title>
        <authorList>
            <person name="Takatani N."/>
            <person name="Nakanishi M."/>
            <person name="Meirelles P."/>
            <person name="Mino S."/>
            <person name="Suda W."/>
            <person name="Oshima K."/>
            <person name="Hattori M."/>
            <person name="Ohkuma M."/>
            <person name="Hosokawa M."/>
            <person name="Miyashita K."/>
            <person name="Thompson F.L."/>
            <person name="Niwa A."/>
            <person name="Sawabe T."/>
            <person name="Sawabe T."/>
        </authorList>
    </citation>
    <scope>NUCLEOTIDE SEQUENCE [LARGE SCALE GENOMIC DNA]</scope>
    <source>
        <strain evidence="7">JCM 19538</strain>
    </source>
</reference>
<dbReference type="PROSITE" id="PS51257">
    <property type="entry name" value="PROKAR_LIPOPROTEIN"/>
    <property type="match status" value="1"/>
</dbReference>
<evidence type="ECO:0000256" key="4">
    <source>
        <dbReference type="SAM" id="Phobius"/>
    </source>
</evidence>
<comment type="caution">
    <text evidence="6">The sequence shown here is derived from an EMBL/GenBank/DDBJ whole genome shotgun (WGS) entry which is preliminary data.</text>
</comment>
<organism evidence="6 7">
    <name type="scientific">Jejuia pallidilutea</name>
    <dbReference type="NCBI Taxonomy" id="504487"/>
    <lineage>
        <taxon>Bacteria</taxon>
        <taxon>Pseudomonadati</taxon>
        <taxon>Bacteroidota</taxon>
        <taxon>Flavobacteriia</taxon>
        <taxon>Flavobacteriales</taxon>
        <taxon>Flavobacteriaceae</taxon>
        <taxon>Jejuia</taxon>
    </lineage>
</organism>
<accession>A0A098LTQ8</accession>
<evidence type="ECO:0000313" key="6">
    <source>
        <dbReference type="EMBL" id="GAL89787.1"/>
    </source>
</evidence>
<keyword evidence="4" id="KW-1133">Transmembrane helix</keyword>
<evidence type="ECO:0000259" key="5">
    <source>
        <dbReference type="Pfam" id="PF02837"/>
    </source>
</evidence>
<dbReference type="InterPro" id="IPR008979">
    <property type="entry name" value="Galactose-bd-like_sf"/>
</dbReference>
<dbReference type="GO" id="GO:0004553">
    <property type="term" value="F:hydrolase activity, hydrolyzing O-glycosyl compounds"/>
    <property type="evidence" value="ECO:0007669"/>
    <property type="project" value="InterPro"/>
</dbReference>
<dbReference type="Pfam" id="PF02837">
    <property type="entry name" value="Glyco_hydro_2_N"/>
    <property type="match status" value="1"/>
</dbReference>
<dbReference type="RefSeq" id="WP_235420534.1">
    <property type="nucleotide sequence ID" value="NZ_BBNS01000008.1"/>
</dbReference>
<protein>
    <submittedName>
        <fullName evidence="6">Putative glycosyslhydrolase</fullName>
    </submittedName>
</protein>
<keyword evidence="4" id="KW-0472">Membrane</keyword>
<dbReference type="SUPFAM" id="SSF49785">
    <property type="entry name" value="Galactose-binding domain-like"/>
    <property type="match status" value="1"/>
</dbReference>
<evidence type="ECO:0000313" key="7">
    <source>
        <dbReference type="Proteomes" id="UP000030184"/>
    </source>
</evidence>
<feature type="transmembrane region" description="Helical" evidence="4">
    <location>
        <begin position="12"/>
        <end position="28"/>
    </location>
</feature>
<name>A0A098LTQ8_9FLAO</name>
<dbReference type="Pfam" id="PF17132">
    <property type="entry name" value="Glyco_hydro_106"/>
    <property type="match status" value="1"/>
</dbReference>
<dbReference type="PANTHER" id="PTHR43817">
    <property type="entry name" value="GLYCOSYL HYDROLASE"/>
    <property type="match status" value="1"/>
</dbReference>
<keyword evidence="4" id="KW-0812">Transmembrane</keyword>
<dbReference type="GO" id="GO:0005975">
    <property type="term" value="P:carbohydrate metabolic process"/>
    <property type="evidence" value="ECO:0007669"/>
    <property type="project" value="InterPro"/>
</dbReference>
<feature type="domain" description="Glycosyl hydrolases family 2 sugar binding" evidence="5">
    <location>
        <begin position="1011"/>
        <end position="1123"/>
    </location>
</feature>
<dbReference type="Gene3D" id="2.60.120.260">
    <property type="entry name" value="Galactose-binding domain-like"/>
    <property type="match status" value="1"/>
</dbReference>
<evidence type="ECO:0000256" key="2">
    <source>
        <dbReference type="ARBA" id="ARBA00022729"/>
    </source>
</evidence>
<dbReference type="NCBIfam" id="NF045579">
    <property type="entry name" value="rhamnoside_JR"/>
    <property type="match status" value="1"/>
</dbReference>
<dbReference type="EMBL" id="BBNY01000053">
    <property type="protein sequence ID" value="GAL89787.1"/>
    <property type="molecule type" value="Genomic_DNA"/>
</dbReference>
<keyword evidence="7" id="KW-1185">Reference proteome</keyword>
<keyword evidence="2" id="KW-0732">Signal</keyword>
<evidence type="ECO:0000256" key="1">
    <source>
        <dbReference type="ARBA" id="ARBA00007401"/>
    </source>
</evidence>
<proteinExistence type="inferred from homology"/>
<evidence type="ECO:0000256" key="3">
    <source>
        <dbReference type="ARBA" id="ARBA00022801"/>
    </source>
</evidence>
<gene>
    <name evidence="6" type="ORF">JCM19538_3264</name>
</gene>
<sequence length="1165" mass="132851">MSNNFKTSTMRFLNLYVFLIIIQITFFACDSSKTSDKNLENPSISIADLKKGFKNPEIQYRPETWFHLNGNNISKEGLTLDLEAIKEAGLQGIHLFNKAGRPFPNVKPIEILSPEWEDMIRHAADECKRLGLKFTMQNCPGWSMTGGPWVPVEEAQREVVETVYRVEGGKTFNEVLQLDSLYHTPDYNYKDIQLLAFPTPKDDDLAPLNPSKIETNNSLVPWQDIFNPNSKIIVTRTTTRLDKPLEYYRNHGISKVDEVNTWVKTTFDKPVTLRTIKFPQLRHIIMGTQYPRIDLAIKVEALLNGKLMEVATVNLPDANWNDRRKHVTLAIPETTSNTFVFTFEGNHAIAPEFIRLSSSAKLHNHEAKAAKVLRRLEKNVQYDYAENTIIKANTIINLTDKMTSNGRLTWEVPEGNWTIVRFGHINMRLTNKPAVPEATGWESSKLDKIAIENHLRNGMIGNLIKDGGPIGDGKLHGLLIDSWESHVPTWTMNSEDMFKEFEQRRGYSMKTYLPATMGYIVESTEVTTKFLRDLRHTMDEVFIDNFFKHFATVAHDMGAEVYTEGAGGEVLPIDPMRYYGVSDIPMTEFWYPKAPSAQNEYAKPIYNAASATHLYNKPMLAAEACTQIGVKWNEHPFSVKYLIDYNFAKGVNHLVFHTFSHTPQTNVYPGSSFGGHIGFPLVRQQTWWPYMKDWTYYLARNQFVLQQGEYVADVLRYYGDHFERPPFDLDAFPKGYRFDYLNAEILHDKLSMKNGKIHVENAGDYRLITLRDSEKMLLSTLKKLEVLVENGAVILGNKPLDSPSLMDDEADLKELKTISDKLWGTSKVGVKQVGKGKVYWGKALDDVLKEEGIAPDVIAPKELDIHWIHREIEDAHIYFVASKEDKPVNLALSFRINNVSPQIWDALTGDQQDAKIWKTSQNRTNVALSLASNGSIIVVFSKSDKQPLASKVTHNGAVVLNTESGWSKFYENKAVPKLLWKNDDFMALESGEFVFHHNGKETKKEVSVEEISLQNNWQLSFNEGWDTPETVEISELKSLTELKNEAIKHYSGTTTYTKTFKLNETGERTILDLGKVSNIAELWCNGKKIGVKWAPPFVYDISNVIQKGENKLEIIVTNTWRNQLIFDNTRPKGQKKTWTTNPPKKNETELEEAGLIGPVILKFIK</sequence>